<evidence type="ECO:0008006" key="4">
    <source>
        <dbReference type="Google" id="ProtNLM"/>
    </source>
</evidence>
<feature type="region of interest" description="Disordered" evidence="1">
    <location>
        <begin position="755"/>
        <end position="800"/>
    </location>
</feature>
<proteinExistence type="predicted"/>
<reference evidence="2" key="1">
    <citation type="journal article" date="2022" name="Cell">
        <title>Design, construction, and in vivo augmentation of a complex gut microbiome.</title>
        <authorList>
            <person name="Cheng A.G."/>
            <person name="Ho P.Y."/>
            <person name="Aranda-Diaz A."/>
            <person name="Jain S."/>
            <person name="Yu F.B."/>
            <person name="Meng X."/>
            <person name="Wang M."/>
            <person name="Iakiviak M."/>
            <person name="Nagashima K."/>
            <person name="Zhao A."/>
            <person name="Murugkar P."/>
            <person name="Patil A."/>
            <person name="Atabakhsh K."/>
            <person name="Weakley A."/>
            <person name="Yan J."/>
            <person name="Brumbaugh A.R."/>
            <person name="Higginbottom S."/>
            <person name="Dimas A."/>
            <person name="Shiver A.L."/>
            <person name="Deutschbauer A."/>
            <person name="Neff N."/>
            <person name="Sonnenburg J.L."/>
            <person name="Huang K.C."/>
            <person name="Fischbach M.A."/>
        </authorList>
    </citation>
    <scope>NUCLEOTIDE SEQUENCE</scope>
    <source>
        <strain evidence="2">AP11</strain>
    </source>
</reference>
<dbReference type="GeneID" id="82891160"/>
<organism evidence="2 3">
    <name type="scientific">Alistipes ihumii AP11</name>
    <dbReference type="NCBI Taxonomy" id="1211813"/>
    <lineage>
        <taxon>Bacteria</taxon>
        <taxon>Pseudomonadati</taxon>
        <taxon>Bacteroidota</taxon>
        <taxon>Bacteroidia</taxon>
        <taxon>Bacteroidales</taxon>
        <taxon>Rikenellaceae</taxon>
        <taxon>Alistipes</taxon>
    </lineage>
</organism>
<evidence type="ECO:0000313" key="3">
    <source>
        <dbReference type="Proteomes" id="UP001059295"/>
    </source>
</evidence>
<name>A0ABY5V1W4_9BACT</name>
<sequence>MKKILLALLICAGVASCKDDDPGTEPPKPKVSLTEGTSTTTSITFTVTPDEAEKCAYLYSKVEENAQVEQPSAETVLKDGVQVSAEQATPVTLSPLDPESTYIVFAAASNGSVLSEVTTLRMETGLLPEPDYETWVQATSGMGQYNTISWAAEPTGNYMVQFSDIEFDEYGEAQSAGYKIVLDLYGSLTDDVMNPTIPQGTYQFDAEDSYTHFTFQKSYSNIYQTDDQGYPIGYGLYITGGSLTVKTNEDGYSVVGYLTDEEGHTYKVSYEGPMVIANKTGGTGSNQTIENPSLLLARYYGDLDHANTGNYYLSVGTVTVDPDDPFTTTSSGWQVILDFWDQKSADDDNAILPEGTYDLADTHAARTINYEETRIMHYYLTGKTPEMAEFDYSDASVQVEHVAGGYKLTGHFVLEDGNSVDFVYEGPIDFENLAEPLIGNVNETFTIAKGEYLGDYNSVGNDNYTLHLYTDEAQSTFINIDLNAQTATNLRYPVIPDGNYGAGVPDSYETGTFTPGHLLYGSYLSGTTVGRKVNGEVSAYSFITAGTISFTYNEADETYDIRVNATTSDNFTVEGTFHGKIELENTLLGPEVGNISFQANYVPNAYYYGLQNGSYRYYLTFSDIEMEGTMSGIYPANTEAGHCILFDIYTDTPGDVSDLRLPVGTFTMSDSKQAGTWNTGAEGRIYDASGNRTNVSFVEGTIVIEQQGDGYQLTLDAETLREETFHCTYSGSFPITDYTMYGAPMPLESFANGKAAMQGNGSQKEHSVRIAPAPSKDARLKLPASSPRHPLSNDFPVRAK</sequence>
<evidence type="ECO:0000256" key="1">
    <source>
        <dbReference type="SAM" id="MobiDB-lite"/>
    </source>
</evidence>
<keyword evidence="3" id="KW-1185">Reference proteome</keyword>
<dbReference type="EMBL" id="CP102294">
    <property type="protein sequence ID" value="UWN58221.1"/>
    <property type="molecule type" value="Genomic_DNA"/>
</dbReference>
<evidence type="ECO:0000313" key="2">
    <source>
        <dbReference type="EMBL" id="UWN58221.1"/>
    </source>
</evidence>
<dbReference type="Proteomes" id="UP001059295">
    <property type="component" value="Chromosome"/>
</dbReference>
<accession>A0ABY5V1W4</accession>
<dbReference type="PROSITE" id="PS51257">
    <property type="entry name" value="PROKAR_LIPOPROTEIN"/>
    <property type="match status" value="1"/>
</dbReference>
<dbReference type="RefSeq" id="WP_019246599.1">
    <property type="nucleotide sequence ID" value="NZ_CAPH01000017.1"/>
</dbReference>
<protein>
    <recommendedName>
        <fullName evidence="4">Fibronectin type-III domain-containing protein</fullName>
    </recommendedName>
</protein>
<gene>
    <name evidence="2" type="ORF">NQ491_05460</name>
</gene>